<dbReference type="OrthoDB" id="10251855at2759"/>
<keyword evidence="2" id="KW-1185">Reference proteome</keyword>
<sequence>MGILDYIQYGLGRALYPVRGHDSRQIIHHPAFKDVSAPNMLIEAPECGPSGSMMLPKHSGRGEDLLPELRWMPPESNEPVKEYVLICEDIDIPLPLVIHHGLFWAIPPSVTSAVPANVAAKPDVANQRRTDAGWRFIPNPMGTSYGGPAPPFGHGPHRYVFTIIALNDTLQFSEPEKASKDDIKNAMVGKVIGWGQWIGVFERIWGA</sequence>
<comment type="caution">
    <text evidence="1">The sequence shown here is derived from an EMBL/GenBank/DDBJ whole genome shotgun (WGS) entry which is preliminary data.</text>
</comment>
<dbReference type="EMBL" id="JAPQKI010000010">
    <property type="protein sequence ID" value="KAJ5085079.1"/>
    <property type="molecule type" value="Genomic_DNA"/>
</dbReference>
<protein>
    <recommendedName>
        <fullName evidence="3">PEBP-like protein</fullName>
    </recommendedName>
</protein>
<accession>A0A9W9JX32</accession>
<dbReference type="CDD" id="cd00457">
    <property type="entry name" value="PEBP"/>
    <property type="match status" value="1"/>
</dbReference>
<evidence type="ECO:0008006" key="3">
    <source>
        <dbReference type="Google" id="ProtNLM"/>
    </source>
</evidence>
<dbReference type="Proteomes" id="UP001149074">
    <property type="component" value="Unassembled WGS sequence"/>
</dbReference>
<dbReference type="InterPro" id="IPR036610">
    <property type="entry name" value="PEBP-like_sf"/>
</dbReference>
<reference evidence="1" key="1">
    <citation type="submission" date="2022-11" db="EMBL/GenBank/DDBJ databases">
        <authorList>
            <person name="Petersen C."/>
        </authorList>
    </citation>
    <scope>NUCLEOTIDE SEQUENCE</scope>
    <source>
        <strain evidence="1">IBT 30761</strain>
    </source>
</reference>
<dbReference type="PANTHER" id="PTHR30289">
    <property type="entry name" value="UNCHARACTERIZED PROTEIN YBCL-RELATED"/>
    <property type="match status" value="1"/>
</dbReference>
<reference evidence="1" key="2">
    <citation type="journal article" date="2023" name="IMA Fungus">
        <title>Comparative genomic study of the Penicillium genus elucidates a diverse pangenome and 15 lateral gene transfer events.</title>
        <authorList>
            <person name="Petersen C."/>
            <person name="Sorensen T."/>
            <person name="Nielsen M.R."/>
            <person name="Sondergaard T.E."/>
            <person name="Sorensen J.L."/>
            <person name="Fitzpatrick D.A."/>
            <person name="Frisvad J.C."/>
            <person name="Nielsen K.L."/>
        </authorList>
    </citation>
    <scope>NUCLEOTIDE SEQUENCE</scope>
    <source>
        <strain evidence="1">IBT 30761</strain>
    </source>
</reference>
<gene>
    <name evidence="1" type="ORF">N7532_009850</name>
</gene>
<dbReference type="PANTHER" id="PTHR30289:SF13">
    <property type="entry name" value="PEBP-LIKE PROTEIN"/>
    <property type="match status" value="1"/>
</dbReference>
<evidence type="ECO:0000313" key="1">
    <source>
        <dbReference type="EMBL" id="KAJ5085079.1"/>
    </source>
</evidence>
<dbReference type="InterPro" id="IPR049556">
    <property type="entry name" value="PhiB"/>
</dbReference>
<dbReference type="RefSeq" id="XP_056469757.1">
    <property type="nucleotide sequence ID" value="XM_056622341.1"/>
</dbReference>
<dbReference type="SUPFAM" id="SSF49777">
    <property type="entry name" value="PEBP-like"/>
    <property type="match status" value="1"/>
</dbReference>
<evidence type="ECO:0000313" key="2">
    <source>
        <dbReference type="Proteomes" id="UP001149074"/>
    </source>
</evidence>
<organism evidence="1 2">
    <name type="scientific">Penicillium argentinense</name>
    <dbReference type="NCBI Taxonomy" id="1131581"/>
    <lineage>
        <taxon>Eukaryota</taxon>
        <taxon>Fungi</taxon>
        <taxon>Dikarya</taxon>
        <taxon>Ascomycota</taxon>
        <taxon>Pezizomycotina</taxon>
        <taxon>Eurotiomycetes</taxon>
        <taxon>Eurotiomycetidae</taxon>
        <taxon>Eurotiales</taxon>
        <taxon>Aspergillaceae</taxon>
        <taxon>Penicillium</taxon>
    </lineage>
</organism>
<dbReference type="AlphaFoldDB" id="A0A9W9JX32"/>
<dbReference type="InterPro" id="IPR008914">
    <property type="entry name" value="PEBP"/>
</dbReference>
<proteinExistence type="predicted"/>
<dbReference type="Pfam" id="PF01161">
    <property type="entry name" value="PBP"/>
    <property type="match status" value="1"/>
</dbReference>
<dbReference type="Gene3D" id="3.90.280.10">
    <property type="entry name" value="PEBP-like"/>
    <property type="match status" value="1"/>
</dbReference>
<name>A0A9W9JX32_9EURO</name>
<dbReference type="GeneID" id="81361320"/>